<proteinExistence type="predicted"/>
<reference evidence="1 2" key="1">
    <citation type="submission" date="2023-10" db="EMBL/GenBank/DDBJ databases">
        <title>Genomes of two closely related lineages of the louse Polyplax serrata with different host specificities.</title>
        <authorList>
            <person name="Martinu J."/>
            <person name="Tarabai H."/>
            <person name="Stefka J."/>
            <person name="Hypsa V."/>
        </authorList>
    </citation>
    <scope>NUCLEOTIDE SEQUENCE [LARGE SCALE GENOMIC DNA]</scope>
    <source>
        <strain evidence="1">HR10_N</strain>
    </source>
</reference>
<gene>
    <name evidence="1" type="ORF">RUM43_007780</name>
</gene>
<dbReference type="EMBL" id="JAWJWE010000003">
    <property type="protein sequence ID" value="KAK6639507.1"/>
    <property type="molecule type" value="Genomic_DNA"/>
</dbReference>
<evidence type="ECO:0000313" key="2">
    <source>
        <dbReference type="Proteomes" id="UP001372834"/>
    </source>
</evidence>
<evidence type="ECO:0000313" key="1">
    <source>
        <dbReference type="EMBL" id="KAK6639507.1"/>
    </source>
</evidence>
<sequence length="101" mass="11864">MIRIQTNFVKYAILMPKTIKNKYNFNSTGDGNISTTPLTTPDTDTRNLRTQVSITTAQRRYERKDGPPRDFRFLPPLFSSPTFYFSVVLRQRWSKLVCQLR</sequence>
<protein>
    <submittedName>
        <fullName evidence="1">Uncharacterized protein</fullName>
    </submittedName>
</protein>
<comment type="caution">
    <text evidence="1">The sequence shown here is derived from an EMBL/GenBank/DDBJ whole genome shotgun (WGS) entry which is preliminary data.</text>
</comment>
<organism evidence="1 2">
    <name type="scientific">Polyplax serrata</name>
    <name type="common">Common mouse louse</name>
    <dbReference type="NCBI Taxonomy" id="468196"/>
    <lineage>
        <taxon>Eukaryota</taxon>
        <taxon>Metazoa</taxon>
        <taxon>Ecdysozoa</taxon>
        <taxon>Arthropoda</taxon>
        <taxon>Hexapoda</taxon>
        <taxon>Insecta</taxon>
        <taxon>Pterygota</taxon>
        <taxon>Neoptera</taxon>
        <taxon>Paraneoptera</taxon>
        <taxon>Psocodea</taxon>
        <taxon>Troctomorpha</taxon>
        <taxon>Phthiraptera</taxon>
        <taxon>Anoplura</taxon>
        <taxon>Polyplacidae</taxon>
        <taxon>Polyplax</taxon>
    </lineage>
</organism>
<accession>A0AAN8PN86</accession>
<name>A0AAN8PN86_POLSC</name>
<dbReference type="Proteomes" id="UP001372834">
    <property type="component" value="Unassembled WGS sequence"/>
</dbReference>
<dbReference type="AlphaFoldDB" id="A0AAN8PN86"/>